<evidence type="ECO:0000256" key="11">
    <source>
        <dbReference type="ARBA" id="ARBA00022989"/>
    </source>
</evidence>
<reference evidence="17 18" key="1">
    <citation type="journal article" date="2011" name="G3 (Bethesda)">
        <title>Genome evolution in the Eremothecium clade of the Saccharomyces complex revealed by comparative genomics.</title>
        <authorList>
            <person name="Wendland J."/>
            <person name="Walther A."/>
        </authorList>
    </citation>
    <scope>NUCLEOTIDE SEQUENCE [LARGE SCALE GENOMIC DNA]</scope>
    <source>
        <strain evidence="18">CBS 270.75 / DBVPG 7215 / KCTC 17166 / NRRL Y-17582</strain>
    </source>
</reference>
<evidence type="ECO:0000259" key="16">
    <source>
        <dbReference type="PROSITE" id="PS50846"/>
    </source>
</evidence>
<evidence type="ECO:0000256" key="6">
    <source>
        <dbReference type="ARBA" id="ARBA00022741"/>
    </source>
</evidence>
<evidence type="ECO:0000256" key="5">
    <source>
        <dbReference type="ARBA" id="ARBA00022737"/>
    </source>
</evidence>
<name>I6NDU7_ERECY</name>
<dbReference type="NCBIfam" id="TIGR00003">
    <property type="entry name" value="copper ion binding protein"/>
    <property type="match status" value="2"/>
</dbReference>
<dbReference type="GO" id="GO:0006879">
    <property type="term" value="P:intracellular iron ion homeostasis"/>
    <property type="evidence" value="ECO:0007669"/>
    <property type="project" value="EnsemblFungi"/>
</dbReference>
<evidence type="ECO:0000313" key="17">
    <source>
        <dbReference type="EMBL" id="AET40239.1"/>
    </source>
</evidence>
<keyword evidence="7" id="KW-0187">Copper transport</keyword>
<feature type="transmembrane region" description="Helical" evidence="15">
    <location>
        <begin position="921"/>
        <end position="941"/>
    </location>
</feature>
<dbReference type="Gene3D" id="3.40.1110.10">
    <property type="entry name" value="Calcium-transporting ATPase, cytoplasmic domain N"/>
    <property type="match status" value="1"/>
</dbReference>
<keyword evidence="8 15" id="KW-0067">ATP-binding</keyword>
<keyword evidence="10" id="KW-1278">Translocase</keyword>
<evidence type="ECO:0000256" key="8">
    <source>
        <dbReference type="ARBA" id="ARBA00022840"/>
    </source>
</evidence>
<evidence type="ECO:0000256" key="13">
    <source>
        <dbReference type="ARBA" id="ARBA00023065"/>
    </source>
</evidence>
<keyword evidence="6 15" id="KW-0547">Nucleotide-binding</keyword>
<accession>I6NDU7</accession>
<dbReference type="SUPFAM" id="SSF55008">
    <property type="entry name" value="HMA, heavy metal-associated domain"/>
    <property type="match status" value="2"/>
</dbReference>
<dbReference type="GO" id="GO:0060003">
    <property type="term" value="P:copper ion export"/>
    <property type="evidence" value="ECO:0007669"/>
    <property type="project" value="EnsemblFungi"/>
</dbReference>
<dbReference type="Gene3D" id="2.70.150.10">
    <property type="entry name" value="Calcium-transporting ATPase, cytoplasmic transduction domain A"/>
    <property type="match status" value="1"/>
</dbReference>
<dbReference type="HOGENOM" id="CLU_001771_0_1_1"/>
<dbReference type="PANTHER" id="PTHR43520">
    <property type="entry name" value="ATP7, ISOFORM B"/>
    <property type="match status" value="1"/>
</dbReference>
<dbReference type="PROSITE" id="PS50846">
    <property type="entry name" value="HMA_2"/>
    <property type="match status" value="2"/>
</dbReference>
<dbReference type="InParanoid" id="I6NDU7"/>
<feature type="transmembrane region" description="Helical" evidence="15">
    <location>
        <begin position="312"/>
        <end position="334"/>
    </location>
</feature>
<dbReference type="OrthoDB" id="432719at2759"/>
<dbReference type="InterPro" id="IPR027256">
    <property type="entry name" value="P-typ_ATPase_IB"/>
</dbReference>
<dbReference type="FunFam" id="2.70.150.10:FF:000002">
    <property type="entry name" value="Copper-transporting ATPase 1, putative"/>
    <property type="match status" value="1"/>
</dbReference>
<evidence type="ECO:0000256" key="7">
    <source>
        <dbReference type="ARBA" id="ARBA00022796"/>
    </source>
</evidence>
<dbReference type="SUPFAM" id="SSF81665">
    <property type="entry name" value="Calcium ATPase, transmembrane domain M"/>
    <property type="match status" value="1"/>
</dbReference>
<dbReference type="InterPro" id="IPR008250">
    <property type="entry name" value="ATPase_P-typ_transduc_dom_A_sf"/>
</dbReference>
<dbReference type="InterPro" id="IPR023214">
    <property type="entry name" value="HAD_sf"/>
</dbReference>
<dbReference type="InterPro" id="IPR059000">
    <property type="entry name" value="ATPase_P-type_domA"/>
</dbReference>
<dbReference type="GO" id="GO:0005507">
    <property type="term" value="F:copper ion binding"/>
    <property type="evidence" value="ECO:0007669"/>
    <property type="project" value="EnsemblFungi"/>
</dbReference>
<dbReference type="SUPFAM" id="SSF81660">
    <property type="entry name" value="Metal cation-transporting ATPase, ATP-binding domain N"/>
    <property type="match status" value="1"/>
</dbReference>
<sequence>MGCRFALITVKGMTCGTCVDAVSKQIEKVDGVKEVAVSLLTEECHVKFDSGKVSVDDLRSVIEDCGFVAVVISERSVGTSDKVRNGGGKVGEVDGGGIEYGEGNVGGDAVASGGLFGLGVDFVGGGRPSVSGSGAVGMDVMGGGVMCKEELSTEEQVRMGILDVAKMRGDLLNDEEVVRLRISGMTCGACSAAVERVVSSMHGVRKVQVSLVTEDAEVCYSKSQVGLRELVDAVEGCGFEASVIVAMDNAAQLKQLARLEEIALWKNHAINAGVCAVIIMCLYMVIPMVFQSSEEYFPFVQTPIRGLFYRDIIGLMLTGYVEYSVGVYFCKAGYASMLHGSGTMDTLVCLSNIAAFAFSSYAIVLNIWKGYSELPNVIFDTCTMLLLAVSLGKYFEGKAKSRTSKALSNFISLTPSTCFVKESSGELKEIPVELLQVGDIIAVKPGMKIPADGVIIEGETEVDESLMTGESMFISKTVQSNVLCGSINGPGFILYKATKVGQDTRLATIIDIVKSTQLSKAPIQRYADYMAARFVPCVLILTICTFVFWMVFSSISSKPPRAFNGPNGKFYVSLQTAISVLVVACPCALGLASPTAIMVGTGLGANNGVLFRGGDVIENCGSLNAFLFDKTGILTTGCMVVKRFVAMIPSDEIDSLHWSLINIAEKISEHPIAKAIVQYTDEYASLKLLSSAEIIEQKFVMGKGLRCSISLSGIVYNVIIGNKSLMPTEVNAKTSCTETYVCINNILIGKFEIYDNLKQDAYDVIQYLISKGYYVGMVTGDNHAAAMRVAHELGMPLNNIYSDVYPEQKSEIVSQLQKENNYKVAFVGDGFNDSTALVTSDLGISVSTGTEIAIEAADVIILDDYNPDKSSLKGLIYALDISKKTFQRIKLNLFWAVIYNSFMIPISMGFLLPWGISLHPMLAACGMALSSVSVVTCSLLLGRWTPPDFKSSVTSQNSASIFTRWRNYFNSTNTPNEEIELQKRLIP</sequence>
<dbReference type="GO" id="GO:0016887">
    <property type="term" value="F:ATP hydrolysis activity"/>
    <property type="evidence" value="ECO:0007669"/>
    <property type="project" value="InterPro"/>
</dbReference>
<feature type="transmembrane region" description="Helical" evidence="15">
    <location>
        <begin position="530"/>
        <end position="552"/>
    </location>
</feature>
<evidence type="ECO:0000256" key="2">
    <source>
        <dbReference type="ARBA" id="ARBA00022448"/>
    </source>
</evidence>
<dbReference type="GO" id="GO:0055070">
    <property type="term" value="P:copper ion homeostasis"/>
    <property type="evidence" value="ECO:0007669"/>
    <property type="project" value="TreeGrafter"/>
</dbReference>
<dbReference type="GO" id="GO:0043682">
    <property type="term" value="F:P-type divalent copper transporter activity"/>
    <property type="evidence" value="ECO:0007669"/>
    <property type="project" value="TreeGrafter"/>
</dbReference>
<dbReference type="GeneID" id="11468565"/>
<dbReference type="KEGG" id="erc:Ecym_5496"/>
<keyword evidence="4 15" id="KW-0479">Metal-binding</keyword>
<feature type="domain" description="HMA" evidence="16">
    <location>
        <begin position="176"/>
        <end position="242"/>
    </location>
</feature>
<dbReference type="InterPro" id="IPR023299">
    <property type="entry name" value="ATPase_P-typ_cyto_dom_N"/>
</dbReference>
<dbReference type="SUPFAM" id="SSF81653">
    <property type="entry name" value="Calcium ATPase, transduction domain A"/>
    <property type="match status" value="1"/>
</dbReference>
<evidence type="ECO:0000313" key="18">
    <source>
        <dbReference type="Proteomes" id="UP000006790"/>
    </source>
</evidence>
<dbReference type="GO" id="GO:0012510">
    <property type="term" value="C:trans-Golgi network transport vesicle membrane"/>
    <property type="evidence" value="ECO:0007669"/>
    <property type="project" value="EnsemblFungi"/>
</dbReference>
<dbReference type="InterPro" id="IPR036412">
    <property type="entry name" value="HAD-like_sf"/>
</dbReference>
<keyword evidence="9" id="KW-0460">Magnesium</keyword>
<dbReference type="RefSeq" id="XP_003647056.1">
    <property type="nucleotide sequence ID" value="XM_003647008.1"/>
</dbReference>
<evidence type="ECO:0000256" key="14">
    <source>
        <dbReference type="ARBA" id="ARBA00023136"/>
    </source>
</evidence>
<dbReference type="PROSITE" id="PS01047">
    <property type="entry name" value="HMA_1"/>
    <property type="match status" value="2"/>
</dbReference>
<protein>
    <recommendedName>
        <fullName evidence="16">HMA domain-containing protein</fullName>
    </recommendedName>
</protein>
<dbReference type="InterPro" id="IPR006122">
    <property type="entry name" value="HMA_Cu_ion-bd"/>
</dbReference>
<keyword evidence="12" id="KW-0186">Copper</keyword>
<dbReference type="Pfam" id="PF00122">
    <property type="entry name" value="E1-E2_ATPase"/>
    <property type="match status" value="1"/>
</dbReference>
<keyword evidence="3 15" id="KW-0812">Transmembrane</keyword>
<dbReference type="STRING" id="931890.I6NDU7"/>
<evidence type="ECO:0000256" key="9">
    <source>
        <dbReference type="ARBA" id="ARBA00022842"/>
    </source>
</evidence>
<dbReference type="OMA" id="HWMLPAW"/>
<dbReference type="EMBL" id="CP002501">
    <property type="protein sequence ID" value="AET40239.1"/>
    <property type="molecule type" value="Genomic_DNA"/>
</dbReference>
<evidence type="ECO:0000256" key="10">
    <source>
        <dbReference type="ARBA" id="ARBA00022967"/>
    </source>
</evidence>
<feature type="transmembrane region" description="Helical" evidence="15">
    <location>
        <begin position="374"/>
        <end position="395"/>
    </location>
</feature>
<feature type="transmembrane region" description="Helical" evidence="15">
    <location>
        <begin position="572"/>
        <end position="592"/>
    </location>
</feature>
<keyword evidence="18" id="KW-1185">Reference proteome</keyword>
<feature type="transmembrane region" description="Helical" evidence="15">
    <location>
        <begin position="269"/>
        <end position="292"/>
    </location>
</feature>
<keyword evidence="5" id="KW-0677">Repeat</keyword>
<dbReference type="PANTHER" id="PTHR43520:SF8">
    <property type="entry name" value="P-TYPE CU(+) TRANSPORTER"/>
    <property type="match status" value="1"/>
</dbReference>
<dbReference type="Gene3D" id="3.30.70.100">
    <property type="match status" value="2"/>
</dbReference>
<dbReference type="Pfam" id="PF00702">
    <property type="entry name" value="Hydrolase"/>
    <property type="match status" value="1"/>
</dbReference>
<dbReference type="FunFam" id="3.30.70.100:FF:000005">
    <property type="entry name" value="Copper-exporting P-type ATPase A"/>
    <property type="match status" value="2"/>
</dbReference>
<keyword evidence="2" id="KW-0813">Transport</keyword>
<evidence type="ECO:0000256" key="12">
    <source>
        <dbReference type="ARBA" id="ARBA00023008"/>
    </source>
</evidence>
<dbReference type="NCBIfam" id="TIGR01494">
    <property type="entry name" value="ATPase_P-type"/>
    <property type="match status" value="1"/>
</dbReference>
<feature type="domain" description="HMA" evidence="16">
    <location>
        <begin position="4"/>
        <end position="70"/>
    </location>
</feature>
<feature type="transmembrane region" description="Helical" evidence="15">
    <location>
        <begin position="346"/>
        <end position="368"/>
    </location>
</feature>
<dbReference type="Pfam" id="PF00403">
    <property type="entry name" value="HMA"/>
    <property type="match status" value="2"/>
</dbReference>
<feature type="transmembrane region" description="Helical" evidence="15">
    <location>
        <begin position="893"/>
        <end position="915"/>
    </location>
</feature>
<keyword evidence="11 15" id="KW-1133">Transmembrane helix</keyword>
<dbReference type="PRINTS" id="PR00119">
    <property type="entry name" value="CATATPASE"/>
</dbReference>
<dbReference type="FunCoup" id="I6NDU7">
    <property type="interactions" value="454"/>
</dbReference>
<evidence type="ECO:0000256" key="3">
    <source>
        <dbReference type="ARBA" id="ARBA00022692"/>
    </source>
</evidence>
<evidence type="ECO:0000256" key="4">
    <source>
        <dbReference type="ARBA" id="ARBA00022723"/>
    </source>
</evidence>
<keyword evidence="14 15" id="KW-0472">Membrane</keyword>
<organism evidence="17 18">
    <name type="scientific">Eremothecium cymbalariae (strain CBS 270.75 / DBVPG 7215 / KCTC 17166 / NRRL Y-17582)</name>
    <name type="common">Yeast</name>
    <dbReference type="NCBI Taxonomy" id="931890"/>
    <lineage>
        <taxon>Eukaryota</taxon>
        <taxon>Fungi</taxon>
        <taxon>Dikarya</taxon>
        <taxon>Ascomycota</taxon>
        <taxon>Saccharomycotina</taxon>
        <taxon>Saccharomycetes</taxon>
        <taxon>Saccharomycetales</taxon>
        <taxon>Saccharomycetaceae</taxon>
        <taxon>Eremothecium</taxon>
    </lineage>
</organism>
<comment type="subcellular location">
    <subcellularLocation>
        <location evidence="1">Endomembrane system</location>
        <topology evidence="1">Multi-pass membrane protein</topology>
    </subcellularLocation>
    <subcellularLocation>
        <location evidence="15">Membrane</location>
    </subcellularLocation>
</comment>
<dbReference type="AlphaFoldDB" id="I6NDU7"/>
<dbReference type="Proteomes" id="UP000006790">
    <property type="component" value="Chromosome 5"/>
</dbReference>
<dbReference type="eggNOG" id="KOG0207">
    <property type="taxonomic scope" value="Eukaryota"/>
</dbReference>
<gene>
    <name evidence="17" type="ordered locus">Ecym_5496</name>
</gene>
<dbReference type="InterPro" id="IPR006121">
    <property type="entry name" value="HMA_dom"/>
</dbReference>
<keyword evidence="13" id="KW-0406">Ion transport</keyword>
<proteinExistence type="inferred from homology"/>
<dbReference type="InterPro" id="IPR001757">
    <property type="entry name" value="P_typ_ATPase"/>
</dbReference>
<dbReference type="CDD" id="cd00371">
    <property type="entry name" value="HMA"/>
    <property type="match status" value="2"/>
</dbReference>
<dbReference type="SUPFAM" id="SSF56784">
    <property type="entry name" value="HAD-like"/>
    <property type="match status" value="1"/>
</dbReference>
<dbReference type="InterPro" id="IPR036163">
    <property type="entry name" value="HMA_dom_sf"/>
</dbReference>
<dbReference type="GO" id="GO:0005524">
    <property type="term" value="F:ATP binding"/>
    <property type="evidence" value="ECO:0007669"/>
    <property type="project" value="UniProtKB-UniRule"/>
</dbReference>
<dbReference type="InterPro" id="IPR017969">
    <property type="entry name" value="Heavy-metal-associated_CS"/>
</dbReference>
<dbReference type="NCBIfam" id="TIGR01525">
    <property type="entry name" value="ATPase-IB_hvy"/>
    <property type="match status" value="1"/>
</dbReference>
<dbReference type="Gene3D" id="3.40.50.1000">
    <property type="entry name" value="HAD superfamily/HAD-like"/>
    <property type="match status" value="1"/>
</dbReference>
<evidence type="ECO:0000256" key="1">
    <source>
        <dbReference type="ARBA" id="ARBA00004127"/>
    </source>
</evidence>
<comment type="similarity">
    <text evidence="15">Belongs to the cation transport ATPase (P-type) (TC 3.A.3) family. Type IB subfamily.</text>
</comment>
<dbReference type="InterPro" id="IPR023298">
    <property type="entry name" value="ATPase_P-typ_TM_dom_sf"/>
</dbReference>
<evidence type="ECO:0000256" key="15">
    <source>
        <dbReference type="RuleBase" id="RU362081"/>
    </source>
</evidence>